<evidence type="ECO:0000256" key="1">
    <source>
        <dbReference type="SAM" id="Phobius"/>
    </source>
</evidence>
<name>S2KVA5_9FIRM</name>
<keyword evidence="1" id="KW-0472">Membrane</keyword>
<dbReference type="AlphaFoldDB" id="S2KVA5"/>
<dbReference type="HOGENOM" id="CLU_1123650_0_0_9"/>
<dbReference type="EMBL" id="AFZC02000002">
    <property type="protein sequence ID" value="EPC06868.1"/>
    <property type="molecule type" value="Genomic_DNA"/>
</dbReference>
<accession>S2KVA5</accession>
<comment type="caution">
    <text evidence="2">The sequence shown here is derived from an EMBL/GenBank/DDBJ whole genome shotgun (WGS) entry which is preliminary data.</text>
</comment>
<proteinExistence type="predicted"/>
<reference evidence="2" key="1">
    <citation type="submission" date="2013-03" db="EMBL/GenBank/DDBJ databases">
        <title>The Genome Sequence of Oribacterium sp. ACB1.</title>
        <authorList>
            <consortium name="The Broad Institute Genomics Platform"/>
            <consortium name="The Broad Institute Genome Sequencing Center for Infectious Disease"/>
            <person name="Earl A."/>
            <person name="Ward D."/>
            <person name="Feldgarden M."/>
            <person name="Gevers D."/>
            <person name="Sizova M."/>
            <person name="Hazen A."/>
            <person name="Epstein S."/>
            <person name="Walker B."/>
            <person name="Young S."/>
            <person name="Zeng Q."/>
            <person name="Gargeya S."/>
            <person name="Fitzgerald M."/>
            <person name="Haas B."/>
            <person name="Abouelleil A."/>
            <person name="Allen A.W."/>
            <person name="Alvarado L."/>
            <person name="Arachchi H.M."/>
            <person name="Berlin A.M."/>
            <person name="Chapman S.B."/>
            <person name="Gainer-Dewar J."/>
            <person name="Goldberg J."/>
            <person name="Griggs A."/>
            <person name="Gujja S."/>
            <person name="Hansen M."/>
            <person name="Howarth C."/>
            <person name="Imamovic A."/>
            <person name="Ireland A."/>
            <person name="Larimer J."/>
            <person name="McCowan C."/>
            <person name="Murphy C."/>
            <person name="Pearson M."/>
            <person name="Poon T.W."/>
            <person name="Priest M."/>
            <person name="Roberts A."/>
            <person name="Saif S."/>
            <person name="Shea T."/>
            <person name="Sisk P."/>
            <person name="Sykes S."/>
            <person name="Wortman J."/>
            <person name="Nusbaum C."/>
            <person name="Birren B."/>
        </authorList>
    </citation>
    <scope>NUCLEOTIDE SEQUENCE [LARGE SCALE GENOMIC DNA]</scope>
    <source>
        <strain evidence="2">ACB1</strain>
    </source>
</reference>
<evidence type="ECO:0000313" key="2">
    <source>
        <dbReference type="EMBL" id="EPC06868.1"/>
    </source>
</evidence>
<evidence type="ECO:0000313" key="3">
    <source>
        <dbReference type="Proteomes" id="UP000018461"/>
    </source>
</evidence>
<keyword evidence="1" id="KW-0812">Transmembrane</keyword>
<feature type="transmembrane region" description="Helical" evidence="1">
    <location>
        <begin position="171"/>
        <end position="194"/>
    </location>
</feature>
<feature type="transmembrane region" description="Helical" evidence="1">
    <location>
        <begin position="68"/>
        <end position="87"/>
    </location>
</feature>
<keyword evidence="3" id="KW-1185">Reference proteome</keyword>
<feature type="transmembrane region" description="Helical" evidence="1">
    <location>
        <begin position="206"/>
        <end position="223"/>
    </location>
</feature>
<feature type="transmembrane region" description="Helical" evidence="1">
    <location>
        <begin position="99"/>
        <end position="118"/>
    </location>
</feature>
<dbReference type="Proteomes" id="UP000018461">
    <property type="component" value="Unassembled WGS sequence"/>
</dbReference>
<keyword evidence="1" id="KW-1133">Transmembrane helix</keyword>
<feature type="transmembrane region" description="Helical" evidence="1">
    <location>
        <begin position="31"/>
        <end position="48"/>
    </location>
</feature>
<dbReference type="STRING" id="796943.HMPREF9625_02188"/>
<protein>
    <submittedName>
        <fullName evidence="2">Uncharacterized protein</fullName>
    </submittedName>
</protein>
<organism evidence="2 3">
    <name type="scientific">Oribacterium parvum ACB1</name>
    <dbReference type="NCBI Taxonomy" id="796943"/>
    <lineage>
        <taxon>Bacteria</taxon>
        <taxon>Bacillati</taxon>
        <taxon>Bacillota</taxon>
        <taxon>Clostridia</taxon>
        <taxon>Lachnospirales</taxon>
        <taxon>Lachnospiraceae</taxon>
        <taxon>Oribacterium</taxon>
    </lineage>
</organism>
<feature type="transmembrane region" description="Helical" evidence="1">
    <location>
        <begin position="7"/>
        <end position="25"/>
    </location>
</feature>
<sequence>MPFLMCFYLVVFDFFYCDLHIPYILKINKNIQIIAFFIILFILGILIVKKIQSHTAEEKKKPSRTLNFMYIIFFLLISYELALIFQIDFSDIRDKITERFNCISVIYLNIITIMMMIFDSIREINNFFTEDEEKKAEEVINEVLKNNSKSIDVLTMIIDSMGESNSDLIKIFANSSLSAIISVLGSYTILKIIIKLFEVDTIEQKLYFFLLILFGVDIICFSSKRNNRKEELFISVLKKMRFNQALE</sequence>
<gene>
    <name evidence="2" type="ORF">HMPREF9625_02188</name>
</gene>